<keyword evidence="1" id="KW-0812">Transmembrane</keyword>
<dbReference type="Proteomes" id="UP000266673">
    <property type="component" value="Unassembled WGS sequence"/>
</dbReference>
<gene>
    <name evidence="2" type="ORF">C2G38_2091464</name>
</gene>
<comment type="caution">
    <text evidence="2">The sequence shown here is derived from an EMBL/GenBank/DDBJ whole genome shotgun (WGS) entry which is preliminary data.</text>
</comment>
<dbReference type="AlphaFoldDB" id="A0A397V146"/>
<name>A0A397V146_9GLOM</name>
<evidence type="ECO:0000313" key="2">
    <source>
        <dbReference type="EMBL" id="RIB16244.1"/>
    </source>
</evidence>
<keyword evidence="1" id="KW-0472">Membrane</keyword>
<accession>A0A397V146</accession>
<evidence type="ECO:0000256" key="1">
    <source>
        <dbReference type="SAM" id="Phobius"/>
    </source>
</evidence>
<proteinExistence type="predicted"/>
<organism evidence="2 3">
    <name type="scientific">Gigaspora rosea</name>
    <dbReference type="NCBI Taxonomy" id="44941"/>
    <lineage>
        <taxon>Eukaryota</taxon>
        <taxon>Fungi</taxon>
        <taxon>Fungi incertae sedis</taxon>
        <taxon>Mucoromycota</taxon>
        <taxon>Glomeromycotina</taxon>
        <taxon>Glomeromycetes</taxon>
        <taxon>Diversisporales</taxon>
        <taxon>Gigasporaceae</taxon>
        <taxon>Gigaspora</taxon>
    </lineage>
</organism>
<sequence>MCVCVCLRVSVYYMRIICIMYVYLCVYFMCVCAYVLHKKFLKNFILNYHKNYHSKLIQLQHINTIDITIKSKNIRYI</sequence>
<keyword evidence="3" id="KW-1185">Reference proteome</keyword>
<reference evidence="2 3" key="1">
    <citation type="submission" date="2018-06" db="EMBL/GenBank/DDBJ databases">
        <title>Comparative genomics reveals the genomic features of Rhizophagus irregularis, R. cerebriforme, R. diaphanum and Gigaspora rosea, and their symbiotic lifestyle signature.</title>
        <authorList>
            <person name="Morin E."/>
            <person name="San Clemente H."/>
            <person name="Chen E.C.H."/>
            <person name="De La Providencia I."/>
            <person name="Hainaut M."/>
            <person name="Kuo A."/>
            <person name="Kohler A."/>
            <person name="Murat C."/>
            <person name="Tang N."/>
            <person name="Roy S."/>
            <person name="Loubradou J."/>
            <person name="Henrissat B."/>
            <person name="Grigoriev I.V."/>
            <person name="Corradi N."/>
            <person name="Roux C."/>
            <person name="Martin F.M."/>
        </authorList>
    </citation>
    <scope>NUCLEOTIDE SEQUENCE [LARGE SCALE GENOMIC DNA]</scope>
    <source>
        <strain evidence="2 3">DAOM 194757</strain>
    </source>
</reference>
<keyword evidence="1" id="KW-1133">Transmembrane helix</keyword>
<evidence type="ECO:0000313" key="3">
    <source>
        <dbReference type="Proteomes" id="UP000266673"/>
    </source>
</evidence>
<dbReference type="EMBL" id="QKWP01000691">
    <property type="protein sequence ID" value="RIB16244.1"/>
    <property type="molecule type" value="Genomic_DNA"/>
</dbReference>
<feature type="transmembrane region" description="Helical" evidence="1">
    <location>
        <begin position="12"/>
        <end position="36"/>
    </location>
</feature>
<protein>
    <submittedName>
        <fullName evidence="2">Uncharacterized protein</fullName>
    </submittedName>
</protein>